<feature type="transmembrane region" description="Helical" evidence="1">
    <location>
        <begin position="59"/>
        <end position="76"/>
    </location>
</feature>
<protein>
    <recommendedName>
        <fullName evidence="4">Phosphatidate cytidylyltransferase</fullName>
    </recommendedName>
</protein>
<evidence type="ECO:0000313" key="3">
    <source>
        <dbReference type="Proteomes" id="UP001202717"/>
    </source>
</evidence>
<gene>
    <name evidence="2" type="ORF">MUN68_013020</name>
</gene>
<feature type="transmembrane region" description="Helical" evidence="1">
    <location>
        <begin position="30"/>
        <end position="47"/>
    </location>
</feature>
<feature type="transmembrane region" description="Helical" evidence="1">
    <location>
        <begin position="82"/>
        <end position="104"/>
    </location>
</feature>
<dbReference type="Proteomes" id="UP001202717">
    <property type="component" value="Chromosome"/>
</dbReference>
<keyword evidence="1" id="KW-0472">Membrane</keyword>
<proteinExistence type="predicted"/>
<reference evidence="2 3" key="1">
    <citation type="submission" date="2023-01" db="EMBL/GenBank/DDBJ databases">
        <title>Psychroserpens ponticola sp. nov., isolated from seawater.</title>
        <authorList>
            <person name="Kristyanto S."/>
            <person name="Jung J."/>
            <person name="Kim J.M."/>
            <person name="Jeon C.O."/>
        </authorList>
    </citation>
    <scope>NUCLEOTIDE SEQUENCE [LARGE SCALE GENOMIC DNA]</scope>
    <source>
        <strain evidence="2 3">MSW6</strain>
    </source>
</reference>
<evidence type="ECO:0008006" key="4">
    <source>
        <dbReference type="Google" id="ProtNLM"/>
    </source>
</evidence>
<sequence>MKKLYLINKVSLIITFVLYLTIFLGMYAQMVLGALQIISALILFFFWKQLSKNSKEKLYIYWTIVTIYGLCWLMDWKGYNEYFTIVFGIMIVPMSIATYFVYILKSIKNYMI</sequence>
<dbReference type="RefSeq" id="WP_249995991.1">
    <property type="nucleotide sequence ID" value="NZ_CP116221.1"/>
</dbReference>
<dbReference type="EMBL" id="CP116221">
    <property type="protein sequence ID" value="WCO00987.1"/>
    <property type="molecule type" value="Genomic_DNA"/>
</dbReference>
<organism evidence="2 3">
    <name type="scientific">Psychroserpens ponticola</name>
    <dbReference type="NCBI Taxonomy" id="2932268"/>
    <lineage>
        <taxon>Bacteria</taxon>
        <taxon>Pseudomonadati</taxon>
        <taxon>Bacteroidota</taxon>
        <taxon>Flavobacteriia</taxon>
        <taxon>Flavobacteriales</taxon>
        <taxon>Flavobacteriaceae</taxon>
        <taxon>Psychroserpens</taxon>
    </lineage>
</organism>
<evidence type="ECO:0000313" key="2">
    <source>
        <dbReference type="EMBL" id="WCO00987.1"/>
    </source>
</evidence>
<keyword evidence="3" id="KW-1185">Reference proteome</keyword>
<evidence type="ECO:0000256" key="1">
    <source>
        <dbReference type="SAM" id="Phobius"/>
    </source>
</evidence>
<keyword evidence="1" id="KW-1133">Transmembrane helix</keyword>
<name>A0ABY7RV49_9FLAO</name>
<keyword evidence="1" id="KW-0812">Transmembrane</keyword>
<accession>A0ABY7RV49</accession>
<feature type="transmembrane region" description="Helical" evidence="1">
    <location>
        <begin position="7"/>
        <end position="24"/>
    </location>
</feature>